<evidence type="ECO:0000256" key="3">
    <source>
        <dbReference type="ARBA" id="ARBA00022490"/>
    </source>
</evidence>
<dbReference type="AlphaFoldDB" id="A0AAD5C0R4"/>
<feature type="compositionally biased region" description="Basic and acidic residues" evidence="5">
    <location>
        <begin position="180"/>
        <end position="199"/>
    </location>
</feature>
<dbReference type="EMBL" id="JAMZMK010010058">
    <property type="protein sequence ID" value="KAI7733246.1"/>
    <property type="molecule type" value="Genomic_DNA"/>
</dbReference>
<feature type="non-terminal residue" evidence="6">
    <location>
        <position position="1"/>
    </location>
</feature>
<evidence type="ECO:0000313" key="7">
    <source>
        <dbReference type="Proteomes" id="UP001206925"/>
    </source>
</evidence>
<protein>
    <recommendedName>
        <fullName evidence="8">Glycine-rich protein</fullName>
    </recommendedName>
</protein>
<dbReference type="GO" id="GO:0005737">
    <property type="term" value="C:cytoplasm"/>
    <property type="evidence" value="ECO:0007669"/>
    <property type="project" value="UniProtKB-SubCell"/>
</dbReference>
<dbReference type="Proteomes" id="UP001206925">
    <property type="component" value="Unassembled WGS sequence"/>
</dbReference>
<keyword evidence="3" id="KW-0963">Cytoplasm</keyword>
<keyword evidence="7" id="KW-1185">Reference proteome</keyword>
<organism evidence="6 7">
    <name type="scientific">Ambrosia artemisiifolia</name>
    <name type="common">Common ragweed</name>
    <dbReference type="NCBI Taxonomy" id="4212"/>
    <lineage>
        <taxon>Eukaryota</taxon>
        <taxon>Viridiplantae</taxon>
        <taxon>Streptophyta</taxon>
        <taxon>Embryophyta</taxon>
        <taxon>Tracheophyta</taxon>
        <taxon>Spermatophyta</taxon>
        <taxon>Magnoliopsida</taxon>
        <taxon>eudicotyledons</taxon>
        <taxon>Gunneridae</taxon>
        <taxon>Pentapetalae</taxon>
        <taxon>asterids</taxon>
        <taxon>campanulids</taxon>
        <taxon>Asterales</taxon>
        <taxon>Asteraceae</taxon>
        <taxon>Asteroideae</taxon>
        <taxon>Heliantheae alliance</taxon>
        <taxon>Heliantheae</taxon>
        <taxon>Ambrosia</taxon>
    </lineage>
</organism>
<keyword evidence="4" id="KW-0597">Phosphoprotein</keyword>
<gene>
    <name evidence="6" type="ORF">M8C21_009713</name>
</gene>
<name>A0AAD5C0R4_AMBAR</name>
<evidence type="ECO:0000256" key="5">
    <source>
        <dbReference type="SAM" id="MobiDB-lite"/>
    </source>
</evidence>
<evidence type="ECO:0000256" key="2">
    <source>
        <dbReference type="ARBA" id="ARBA00008332"/>
    </source>
</evidence>
<comment type="subcellular location">
    <subcellularLocation>
        <location evidence="1">Cytoplasm</location>
    </subcellularLocation>
</comment>
<evidence type="ECO:0008006" key="8">
    <source>
        <dbReference type="Google" id="ProtNLM"/>
    </source>
</evidence>
<proteinExistence type="inferred from homology"/>
<accession>A0AAD5C0R4</accession>
<comment type="similarity">
    <text evidence="2">Belongs to the MLF family.</text>
</comment>
<evidence type="ECO:0000313" key="6">
    <source>
        <dbReference type="EMBL" id="KAI7733246.1"/>
    </source>
</evidence>
<dbReference type="Pfam" id="PF10248">
    <property type="entry name" value="Mlf1IP"/>
    <property type="match status" value="1"/>
</dbReference>
<feature type="region of interest" description="Disordered" evidence="5">
    <location>
        <begin position="175"/>
        <end position="203"/>
    </location>
</feature>
<comment type="caution">
    <text evidence="6">The sequence shown here is derived from an EMBL/GenBank/DDBJ whole genome shotgun (WGS) entry which is preliminary data.</text>
</comment>
<reference evidence="6" key="1">
    <citation type="submission" date="2022-06" db="EMBL/GenBank/DDBJ databases">
        <title>Uncovering the hologenomic basis of an extraordinary plant invasion.</title>
        <authorList>
            <person name="Bieker V.C."/>
            <person name="Martin M.D."/>
            <person name="Gilbert T."/>
            <person name="Hodgins K."/>
            <person name="Battlay P."/>
            <person name="Petersen B."/>
            <person name="Wilson J."/>
        </authorList>
    </citation>
    <scope>NUCLEOTIDE SEQUENCE</scope>
    <source>
        <strain evidence="6">AA19_3_7</strain>
        <tissue evidence="6">Leaf</tissue>
    </source>
</reference>
<sequence length="400" mass="44329">SPAGTGAGSGGPSFSGELHFFLGSVFLLDSDSKPAPLPERERETMCVYFRERVREIIINMFKIFKPGGSLKNKMQGGRGRGNPFFGFGDPFGSFGGIPDLFGGRDPFDDPFFTRPFGGIFSSGPLGSPFMDLNPFGSSLFGPRANPFMVEQGPRIHESRPMLPNNSRGPIIEELNYDDEKEQHDADDSENKNSGERVRSETQPYIVHPDDDFEARIESREPSHQFRNEMSMMNNTHSNPQARSFTYQSSTVTYGGSNGAYYTSSMAKREGSDGLRFEEYKEADSVTGQAAHRLTRGIHDKGHTVSRNLKTDGQVETMQVLHNINEDELDGFEEVWKGKARKHLPGWTAGSSTHEGLGEPRRALPSTEELRNHGSSSGSHVGVRRRSDGGEHGQSTKMRRV</sequence>
<feature type="region of interest" description="Disordered" evidence="5">
    <location>
        <begin position="343"/>
        <end position="400"/>
    </location>
</feature>
<dbReference type="PANTHER" id="PTHR13105">
    <property type="entry name" value="MYELOID LEUKEMIA FACTOR"/>
    <property type="match status" value="1"/>
</dbReference>
<dbReference type="InterPro" id="IPR019376">
    <property type="entry name" value="Myeloid_leukemia_factor"/>
</dbReference>
<evidence type="ECO:0000256" key="1">
    <source>
        <dbReference type="ARBA" id="ARBA00004496"/>
    </source>
</evidence>
<feature type="compositionally biased region" description="Basic and acidic residues" evidence="5">
    <location>
        <begin position="355"/>
        <end position="371"/>
    </location>
</feature>
<evidence type="ECO:0000256" key="4">
    <source>
        <dbReference type="ARBA" id="ARBA00022553"/>
    </source>
</evidence>